<keyword evidence="3" id="KW-1185">Reference proteome</keyword>
<accession>A0A5Q2WD10</accession>
<reference evidence="1 3" key="1">
    <citation type="submission" date="2019-09" db="EMBL/GenBank/DDBJ databases">
        <authorList>
            <person name="Cummings J.R."/>
            <person name="Eaglin Z.M."/>
            <person name="Kluemper A.J."/>
            <person name="Powell E.A."/>
            <person name="Stamm J."/>
            <person name="Thompson S.A."/>
            <person name="Tolsma S."/>
            <person name="Caruso S.M."/>
            <person name="Garlena R.A."/>
            <person name="Russell D.A."/>
            <person name="Pope W.H."/>
            <person name="Jacobs-Se D."/>
            <person name="Hatfull G.F."/>
        </authorList>
    </citation>
    <scope>NUCLEOTIDE SEQUENCE [LARGE SCALE GENOMIC DNA]</scope>
</reference>
<evidence type="ECO:0000313" key="2">
    <source>
        <dbReference type="EMBL" id="QGH76519.1"/>
    </source>
</evidence>
<evidence type="ECO:0000313" key="3">
    <source>
        <dbReference type="Proteomes" id="UP000375470"/>
    </source>
</evidence>
<protein>
    <submittedName>
        <fullName evidence="1">Uncharacterized protein</fullName>
    </submittedName>
</protein>
<gene>
    <name evidence="1" type="primary">9</name>
    <name evidence="2" type="synonym">247</name>
    <name evidence="1" type="ORF">SEA_DAUBENSKI_10</name>
    <name evidence="2" type="ORF">SEA_DAUBENSKI_254</name>
</gene>
<name>A0A5Q2WD10_9CAUD</name>
<organism evidence="1 3">
    <name type="scientific">Streptomyces phage Daubenski</name>
    <dbReference type="NCBI Taxonomy" id="2653725"/>
    <lineage>
        <taxon>Viruses</taxon>
        <taxon>Duplodnaviria</taxon>
        <taxon>Heunggongvirae</taxon>
        <taxon>Uroviricota</taxon>
        <taxon>Caudoviricetes</taxon>
        <taxon>Stanwilliamsviridae</taxon>
        <taxon>Boydwoodruffvirinae</taxon>
        <taxon>Samistivirus</taxon>
        <taxon>Samistivirus daubenski</taxon>
    </lineage>
</organism>
<dbReference type="RefSeq" id="YP_010104774.1">
    <property type="nucleotide sequence ID" value="NC_055822.1"/>
</dbReference>
<evidence type="ECO:0000313" key="1">
    <source>
        <dbReference type="EMBL" id="QGH76321.1"/>
    </source>
</evidence>
<dbReference type="KEGG" id="vg:65122723"/>
<proteinExistence type="predicted"/>
<dbReference type="Proteomes" id="UP000375470">
    <property type="component" value="Segment"/>
</dbReference>
<dbReference type="GeneID" id="65122723"/>
<dbReference type="EMBL" id="MN444876">
    <property type="protein sequence ID" value="QGH76321.1"/>
    <property type="molecule type" value="Genomic_DNA"/>
</dbReference>
<sequence length="64" mass="7547">MQRKAFSEIKPNERVRFDSGYYMEGHIVRDIGSYSGKRMVIFYNEATERENLISYASHRSVVIL</sequence>
<dbReference type="EMBL" id="MN444876">
    <property type="protein sequence ID" value="QGH76519.1"/>
    <property type="molecule type" value="Genomic_DNA"/>
</dbReference>